<evidence type="ECO:0000256" key="7">
    <source>
        <dbReference type="ARBA" id="ARBA00022759"/>
    </source>
</evidence>
<protein>
    <recommendedName>
        <fullName evidence="11">Type I restriction enzyme endonuclease subunit</fullName>
        <shortName evidence="11">R protein</shortName>
        <ecNumber evidence="11">3.1.21.3</ecNumber>
    </recommendedName>
</protein>
<evidence type="ECO:0000256" key="10">
    <source>
        <dbReference type="ARBA" id="ARBA00023125"/>
    </source>
</evidence>
<dbReference type="RefSeq" id="WP_125968442.1">
    <property type="nucleotide sequence ID" value="NZ_QXGK01000010.1"/>
</dbReference>
<keyword evidence="14" id="KW-1185">Reference proteome</keyword>
<dbReference type="SMART" id="SM00487">
    <property type="entry name" value="DEXDc"/>
    <property type="match status" value="1"/>
</dbReference>
<feature type="domain" description="Helicase ATP-binding" evidence="12">
    <location>
        <begin position="286"/>
        <end position="457"/>
    </location>
</feature>
<evidence type="ECO:0000259" key="12">
    <source>
        <dbReference type="PROSITE" id="PS51192"/>
    </source>
</evidence>
<dbReference type="InterPro" id="IPR055180">
    <property type="entry name" value="HsdR_RecA-like_helicase_dom_2"/>
</dbReference>
<dbReference type="OrthoDB" id="9758243at2"/>
<comment type="subunit">
    <text evidence="3 11">The type I restriction/modification system is composed of three polypeptides R, M and S.</text>
</comment>
<dbReference type="InterPro" id="IPR004473">
    <property type="entry name" value="Restrct_endonuc_typeI_HsdR"/>
</dbReference>
<dbReference type="PANTHER" id="PTHR30195">
    <property type="entry name" value="TYPE I SITE-SPECIFIC DEOXYRIBONUCLEASE PROTEIN SUBUNIT M AND R"/>
    <property type="match status" value="1"/>
</dbReference>
<sequence>MGGELEFEMDLIHHLETIGGSKQWKYEPDIKTTEQLWDNFRTILERNNAGRLDGRPLTDGEFSQVKDIICNLRSPYEAGCWLYGMNGVTQVEIDRDELPDGNGGGHVFLDVFDQAQIGAGNTVYQIVNQIQRPRVIAGRKDRRFDTTLLINGLPIIHIEEKYDHHDAMEGLNQIRQYIDEGQFRDIYSTVQILVGMTPHQALYMANTGADSFNPSFAFHWQRETDSVPVSDWREFADLMLSIPMAHQMATNFMILDGDPKHRNLMVMRPYQVYATKRVIERIREHTFGTDDQEVGYVWHTTGSGKTISSFKTAWLASRLPGVDKVVFVVDRVALTRQTFDKYAAYDPDRDEDGNNGVVAETANTGVLASKLRSRSRDNAIVVTSIQKLDRLCKRDTFTAPDQHIVFIVDEAHRSTNGEMLRRIKQAFPLSAWVGYTGTPAFDGDLTHQAFGDLIHAYTIKEAISDRNVLGFNVDFEHTLPNTEVTDHLLPELLRQRYPDWDDQAIDGKIARMSPEEVDEYIDSGVYDNNPQHIREVVDDIIRHWRNRSKDGKYSAILTTHVGGGNPSAPMALQYFEEFRRRNEELRNEGKPALNVAVTFSMAADNSDWQLDNNRGLRSAVKEYNAAFGTSFDDTSIDGYFLDVMDRLRGEAEGAKLDLVIVIDQLLTGYDAPNVNTLYVDRTLSGANLIQAYSRTNRIENMKDKPWGRIVNYRWPETSRKLMDEALKVYANRDSAAVQGTITAADLVDSGVLARNYEETLSKTKKIVEELRELTDEFVRVPASEGEQQQVADLIGEYGSGVSQLKQYSEYDYDQPDVLLDELDMTEDQEMWLTQTARFELKRISEERHELDLSRLDFSVEHIVQVRVNYDYITELFAKLLNQAKEDPEAAGKTYEALKHATDQVEDRRFAEQMMAVADQAMEGEPLEGVSYPVQPEHVSHIVREQASKNRRQASLQFRQKWGLVDVASAKGLIDALLDRHVLHRDDLNDGDELSRLMADAVADRLYQQDADDETIRGLTPIRYRNELRTALREFADYVVAHY</sequence>
<keyword evidence="9 11" id="KW-0067">ATP-binding</keyword>
<dbReference type="REBASE" id="385100">
    <property type="entry name" value="Bsa2033BORF1189P"/>
</dbReference>
<gene>
    <name evidence="13" type="ORF">D2E24_1190</name>
</gene>
<dbReference type="Pfam" id="PF12008">
    <property type="entry name" value="EcoR124_C"/>
    <property type="match status" value="1"/>
</dbReference>
<keyword evidence="8 11" id="KW-0378">Hydrolase</keyword>
<evidence type="ECO:0000256" key="5">
    <source>
        <dbReference type="ARBA" id="ARBA00022741"/>
    </source>
</evidence>
<dbReference type="PANTHER" id="PTHR30195:SF16">
    <property type="entry name" value="TYPE I RESTRICTION ENZYME ENDONUCLEASE SUBUNIT"/>
    <property type="match status" value="1"/>
</dbReference>
<dbReference type="InterPro" id="IPR007409">
    <property type="entry name" value="Restrct_endonuc_type1_HsdR_N"/>
</dbReference>
<evidence type="ECO:0000256" key="2">
    <source>
        <dbReference type="ARBA" id="ARBA00008598"/>
    </source>
</evidence>
<dbReference type="InterPro" id="IPR014001">
    <property type="entry name" value="Helicase_ATP-bd"/>
</dbReference>
<dbReference type="Gene3D" id="3.40.50.300">
    <property type="entry name" value="P-loop containing nucleotide triphosphate hydrolases"/>
    <property type="match status" value="2"/>
</dbReference>
<name>A0A430FTY0_9BIFI</name>
<evidence type="ECO:0000313" key="14">
    <source>
        <dbReference type="Proteomes" id="UP000287470"/>
    </source>
</evidence>
<dbReference type="CDD" id="cd18030">
    <property type="entry name" value="DEXHc_RE_I_HsdR"/>
    <property type="match status" value="1"/>
</dbReference>
<keyword evidence="10 11" id="KW-0238">DNA-binding</keyword>
<reference evidence="13 14" key="1">
    <citation type="submission" date="2018-09" db="EMBL/GenBank/DDBJ databases">
        <title>Characterization of the phylogenetic diversity of five novel species belonging to the genus Bifidobacterium.</title>
        <authorList>
            <person name="Lugli G.A."/>
            <person name="Duranti S."/>
            <person name="Milani C."/>
        </authorList>
    </citation>
    <scope>NUCLEOTIDE SEQUENCE [LARGE SCALE GENOMIC DNA]</scope>
    <source>
        <strain evidence="13 14">2033B</strain>
    </source>
</reference>
<dbReference type="InterPro" id="IPR022625">
    <property type="entry name" value="TypeI_RM_Rsu_C"/>
</dbReference>
<dbReference type="AlphaFoldDB" id="A0A430FTY0"/>
<accession>A0A430FTY0</accession>
<dbReference type="PROSITE" id="PS51192">
    <property type="entry name" value="HELICASE_ATP_BIND_1"/>
    <property type="match status" value="1"/>
</dbReference>
<keyword evidence="7" id="KW-0255">Endonuclease</keyword>
<keyword evidence="4" id="KW-0540">Nuclease</keyword>
<dbReference type="EMBL" id="QXGK01000010">
    <property type="protein sequence ID" value="RSX56377.1"/>
    <property type="molecule type" value="Genomic_DNA"/>
</dbReference>
<evidence type="ECO:0000256" key="1">
    <source>
        <dbReference type="ARBA" id="ARBA00000851"/>
    </source>
</evidence>
<dbReference type="NCBIfam" id="TIGR00348">
    <property type="entry name" value="hsdR"/>
    <property type="match status" value="1"/>
</dbReference>
<organism evidence="13 14">
    <name type="scientific">Bifidobacterium samirii</name>
    <dbReference type="NCBI Taxonomy" id="2306974"/>
    <lineage>
        <taxon>Bacteria</taxon>
        <taxon>Bacillati</taxon>
        <taxon>Actinomycetota</taxon>
        <taxon>Actinomycetes</taxon>
        <taxon>Bifidobacteriales</taxon>
        <taxon>Bifidobacteriaceae</taxon>
        <taxon>Bifidobacterium</taxon>
    </lineage>
</organism>
<dbReference type="Pfam" id="PF18766">
    <property type="entry name" value="SWI2_SNF2"/>
    <property type="match status" value="1"/>
</dbReference>
<dbReference type="EC" id="3.1.21.3" evidence="11"/>
<dbReference type="SUPFAM" id="SSF52540">
    <property type="entry name" value="P-loop containing nucleoside triphosphate hydrolases"/>
    <property type="match status" value="1"/>
</dbReference>
<dbReference type="GO" id="GO:0005524">
    <property type="term" value="F:ATP binding"/>
    <property type="evidence" value="ECO:0007669"/>
    <property type="project" value="UniProtKB-KW"/>
</dbReference>
<comment type="catalytic activity">
    <reaction evidence="1 11">
        <text>Endonucleolytic cleavage of DNA to give random double-stranded fragments with terminal 5'-phosphates, ATP is simultaneously hydrolyzed.</text>
        <dbReference type="EC" id="3.1.21.3"/>
    </reaction>
</comment>
<comment type="similarity">
    <text evidence="2 11">Belongs to the HsdR family.</text>
</comment>
<dbReference type="GO" id="GO:0009035">
    <property type="term" value="F:type I site-specific deoxyribonuclease activity"/>
    <property type="evidence" value="ECO:0007669"/>
    <property type="project" value="UniProtKB-EC"/>
</dbReference>
<evidence type="ECO:0000256" key="9">
    <source>
        <dbReference type="ARBA" id="ARBA00022840"/>
    </source>
</evidence>
<dbReference type="Proteomes" id="UP000287470">
    <property type="component" value="Unassembled WGS sequence"/>
</dbReference>
<evidence type="ECO:0000256" key="8">
    <source>
        <dbReference type="ARBA" id="ARBA00022801"/>
    </source>
</evidence>
<dbReference type="GO" id="GO:0003677">
    <property type="term" value="F:DNA binding"/>
    <property type="evidence" value="ECO:0007669"/>
    <property type="project" value="UniProtKB-KW"/>
</dbReference>
<keyword evidence="5 11" id="KW-0547">Nucleotide-binding</keyword>
<evidence type="ECO:0000256" key="6">
    <source>
        <dbReference type="ARBA" id="ARBA00022747"/>
    </source>
</evidence>
<evidence type="ECO:0000313" key="13">
    <source>
        <dbReference type="EMBL" id="RSX56377.1"/>
    </source>
</evidence>
<dbReference type="GO" id="GO:0009307">
    <property type="term" value="P:DNA restriction-modification system"/>
    <property type="evidence" value="ECO:0007669"/>
    <property type="project" value="UniProtKB-KW"/>
</dbReference>
<dbReference type="CDD" id="cd22332">
    <property type="entry name" value="HsdR_N"/>
    <property type="match status" value="1"/>
</dbReference>
<proteinExistence type="inferred from homology"/>
<evidence type="ECO:0000256" key="3">
    <source>
        <dbReference type="ARBA" id="ARBA00011296"/>
    </source>
</evidence>
<dbReference type="InterPro" id="IPR051268">
    <property type="entry name" value="Type-I_R_enzyme_R_subunit"/>
</dbReference>
<dbReference type="CDD" id="cd18800">
    <property type="entry name" value="SF2_C_EcoR124I-like"/>
    <property type="match status" value="1"/>
</dbReference>
<dbReference type="InterPro" id="IPR027417">
    <property type="entry name" value="P-loop_NTPase"/>
</dbReference>
<dbReference type="Gene3D" id="3.90.1570.50">
    <property type="match status" value="1"/>
</dbReference>
<comment type="function">
    <text evidence="11">Subunit R is required for both nuclease and ATPase activities, but not for modification.</text>
</comment>
<dbReference type="Pfam" id="PF22679">
    <property type="entry name" value="T1R_D3-like"/>
    <property type="match status" value="1"/>
</dbReference>
<keyword evidence="6 11" id="KW-0680">Restriction system</keyword>
<comment type="caution">
    <text evidence="13">The sequence shown here is derived from an EMBL/GenBank/DDBJ whole genome shotgun (WGS) entry which is preliminary data.</text>
</comment>
<dbReference type="InterPro" id="IPR040980">
    <property type="entry name" value="SWI2_SNF2"/>
</dbReference>
<evidence type="ECO:0000256" key="4">
    <source>
        <dbReference type="ARBA" id="ARBA00022722"/>
    </source>
</evidence>
<dbReference type="Pfam" id="PF04313">
    <property type="entry name" value="HSDR_N"/>
    <property type="match status" value="1"/>
</dbReference>
<evidence type="ECO:0000256" key="11">
    <source>
        <dbReference type="RuleBase" id="RU364115"/>
    </source>
</evidence>